<sequence>MKSDDEELEPDVMQIEPSIASTTNINGRKRAAEKAPYSTPKKPREAEDRSHATSGTPNRIVQPQTPSSITKKMGTLTFLTPVTPASVPNTPQKTVDIFAKPTASRHLLLAINSTQTSNINVLEKATENLDRDTVEIENSCSFWRVNG</sequence>
<dbReference type="WBParaSite" id="ES5_v2.g30200.t1">
    <property type="protein sequence ID" value="ES5_v2.g30200.t1"/>
    <property type="gene ID" value="ES5_v2.g30200"/>
</dbReference>
<accession>A0AC34GKN9</accession>
<dbReference type="Proteomes" id="UP000887579">
    <property type="component" value="Unplaced"/>
</dbReference>
<name>A0AC34GKN9_9BILA</name>
<reference evidence="2" key="1">
    <citation type="submission" date="2022-11" db="UniProtKB">
        <authorList>
            <consortium name="WormBaseParasite"/>
        </authorList>
    </citation>
    <scope>IDENTIFICATION</scope>
</reference>
<organism evidence="1 2">
    <name type="scientific">Panagrolaimus sp. ES5</name>
    <dbReference type="NCBI Taxonomy" id="591445"/>
    <lineage>
        <taxon>Eukaryota</taxon>
        <taxon>Metazoa</taxon>
        <taxon>Ecdysozoa</taxon>
        <taxon>Nematoda</taxon>
        <taxon>Chromadorea</taxon>
        <taxon>Rhabditida</taxon>
        <taxon>Tylenchina</taxon>
        <taxon>Panagrolaimomorpha</taxon>
        <taxon>Panagrolaimoidea</taxon>
        <taxon>Panagrolaimidae</taxon>
        <taxon>Panagrolaimus</taxon>
    </lineage>
</organism>
<evidence type="ECO:0000313" key="2">
    <source>
        <dbReference type="WBParaSite" id="ES5_v2.g30200.t1"/>
    </source>
</evidence>
<proteinExistence type="predicted"/>
<protein>
    <submittedName>
        <fullName evidence="2">Uncharacterized protein</fullName>
    </submittedName>
</protein>
<evidence type="ECO:0000313" key="1">
    <source>
        <dbReference type="Proteomes" id="UP000887579"/>
    </source>
</evidence>